<feature type="compositionally biased region" description="Low complexity" evidence="1">
    <location>
        <begin position="162"/>
        <end position="215"/>
    </location>
</feature>
<evidence type="ECO:0000256" key="1">
    <source>
        <dbReference type="SAM" id="MobiDB-lite"/>
    </source>
</evidence>
<name>I0YHZ6_COCSC</name>
<dbReference type="EMBL" id="AGSI01000029">
    <property type="protein sequence ID" value="EIE18015.1"/>
    <property type="molecule type" value="Genomic_DNA"/>
</dbReference>
<gene>
    <name evidence="3" type="ORF">COCSUDRAFT_49432</name>
</gene>
<feature type="compositionally biased region" description="Low complexity" evidence="1">
    <location>
        <begin position="43"/>
        <end position="57"/>
    </location>
</feature>
<feature type="compositionally biased region" description="Gly residues" evidence="1">
    <location>
        <begin position="116"/>
        <end position="142"/>
    </location>
</feature>
<dbReference type="RefSeq" id="XP_005642559.1">
    <property type="nucleotide sequence ID" value="XM_005642502.1"/>
</dbReference>
<evidence type="ECO:0000256" key="2">
    <source>
        <dbReference type="SAM" id="SignalP"/>
    </source>
</evidence>
<proteinExistence type="predicted"/>
<keyword evidence="2" id="KW-0732">Signal</keyword>
<protein>
    <submittedName>
        <fullName evidence="3">Uncharacterized protein</fullName>
    </submittedName>
</protein>
<dbReference type="KEGG" id="csl:COCSUDRAFT_49432"/>
<feature type="compositionally biased region" description="Low complexity" evidence="1">
    <location>
        <begin position="143"/>
        <end position="152"/>
    </location>
</feature>
<comment type="caution">
    <text evidence="3">The sequence shown here is derived from an EMBL/GenBank/DDBJ whole genome shotgun (WGS) entry which is preliminary data.</text>
</comment>
<sequence>MSSRAWQIGLLAFCLLIATANGQSRGEAAAGGGTMGGGGARGGYRTPPAPRYGSSGSSDDRGSTGGFVTTLSGGGATSARGTTSGSGSGSGFATTSAGLTSGGTRAGTLGSSGSSGTSGGTSGGSSGGTLGGSFGGVSGGQATGNPGSLSAGNSGGSGSAGTTGTTTGGSTSSSSSGTFSQTRGSGTATTTTGTTGRADTTPATTTTTAPGGTSAVISGGTATAATCGVDGNPACAGGNSDPVMYGFAGRSFNFMGEVGKIYSIISTQTLQVSMKLKLAKMWDHEGTNMEAIAFMYRTYKVLIALDDNQEMTVSLQGKVLKEKKTAQHHAWRFENGAYIETVWDKYKPGLGNTVTVTTDVLRMTIWQTPAGIVDEGGVVLPSWLNFGITLLGPPANGIMQGIVGGTYDRYLEGESAVSKPESQLYLPPDDAFHGKFKQEEYEMKDFWDTNFPANLFGINSPEIKERSSLEDDTNQAVFPVFARACFLCDQTPSGQSHTF</sequence>
<dbReference type="OrthoDB" id="10408521at2759"/>
<reference evidence="3 4" key="1">
    <citation type="journal article" date="2012" name="Genome Biol.">
        <title>The genome of the polar eukaryotic microalga coccomyxa subellipsoidea reveals traits of cold adaptation.</title>
        <authorList>
            <person name="Blanc G."/>
            <person name="Agarkova I."/>
            <person name="Grimwood J."/>
            <person name="Kuo A."/>
            <person name="Brueggeman A."/>
            <person name="Dunigan D."/>
            <person name="Gurnon J."/>
            <person name="Ladunga I."/>
            <person name="Lindquist E."/>
            <person name="Lucas S."/>
            <person name="Pangilinan J."/>
            <person name="Proschold T."/>
            <person name="Salamov A."/>
            <person name="Schmutz J."/>
            <person name="Weeks D."/>
            <person name="Yamada T."/>
            <person name="Claverie J.M."/>
            <person name="Grigoriev I."/>
            <person name="Van Etten J."/>
            <person name="Lomsadze A."/>
            <person name="Borodovsky M."/>
        </authorList>
    </citation>
    <scope>NUCLEOTIDE SEQUENCE [LARGE SCALE GENOMIC DNA]</scope>
    <source>
        <strain evidence="3 4">C-169</strain>
    </source>
</reference>
<dbReference type="Proteomes" id="UP000007264">
    <property type="component" value="Unassembled WGS sequence"/>
</dbReference>
<feature type="compositionally biased region" description="Low complexity" evidence="1">
    <location>
        <begin position="106"/>
        <end position="115"/>
    </location>
</feature>
<evidence type="ECO:0000313" key="3">
    <source>
        <dbReference type="EMBL" id="EIE18015.1"/>
    </source>
</evidence>
<dbReference type="GeneID" id="17035963"/>
<keyword evidence="4" id="KW-1185">Reference proteome</keyword>
<feature type="chain" id="PRO_5003637001" evidence="2">
    <location>
        <begin position="23"/>
        <end position="499"/>
    </location>
</feature>
<feature type="region of interest" description="Disordered" evidence="1">
    <location>
        <begin position="26"/>
        <end position="215"/>
    </location>
</feature>
<feature type="signal peptide" evidence="2">
    <location>
        <begin position="1"/>
        <end position="22"/>
    </location>
</feature>
<accession>I0YHZ6</accession>
<organism evidence="3 4">
    <name type="scientific">Coccomyxa subellipsoidea (strain C-169)</name>
    <name type="common">Green microalga</name>
    <dbReference type="NCBI Taxonomy" id="574566"/>
    <lineage>
        <taxon>Eukaryota</taxon>
        <taxon>Viridiplantae</taxon>
        <taxon>Chlorophyta</taxon>
        <taxon>core chlorophytes</taxon>
        <taxon>Trebouxiophyceae</taxon>
        <taxon>Trebouxiophyceae incertae sedis</taxon>
        <taxon>Coccomyxaceae</taxon>
        <taxon>Coccomyxa</taxon>
        <taxon>Coccomyxa subellipsoidea</taxon>
    </lineage>
</organism>
<evidence type="ECO:0000313" key="4">
    <source>
        <dbReference type="Proteomes" id="UP000007264"/>
    </source>
</evidence>
<dbReference type="AlphaFoldDB" id="I0YHZ6"/>
<feature type="compositionally biased region" description="Gly residues" evidence="1">
    <location>
        <begin position="29"/>
        <end position="42"/>
    </location>
</feature>